<keyword evidence="2" id="KW-0433">Leucine-rich repeat</keyword>
<dbReference type="GO" id="GO:0048471">
    <property type="term" value="C:perinuclear region of cytoplasm"/>
    <property type="evidence" value="ECO:0007669"/>
    <property type="project" value="TreeGrafter"/>
</dbReference>
<dbReference type="InterPro" id="IPR001611">
    <property type="entry name" value="Leu-rich_rpt"/>
</dbReference>
<keyword evidence="1" id="KW-0343">GTPase activation</keyword>
<evidence type="ECO:0000313" key="5">
    <source>
        <dbReference type="Proteomes" id="UP000565715"/>
    </source>
</evidence>
<dbReference type="SUPFAM" id="SSF52047">
    <property type="entry name" value="RNI-like"/>
    <property type="match status" value="1"/>
</dbReference>
<dbReference type="InterPro" id="IPR032675">
    <property type="entry name" value="LRR_dom_sf"/>
</dbReference>
<dbReference type="InterPro" id="IPR002202">
    <property type="entry name" value="HMG_CoA_Rdtase"/>
</dbReference>
<evidence type="ECO:0000256" key="1">
    <source>
        <dbReference type="ARBA" id="ARBA00022468"/>
    </source>
</evidence>
<dbReference type="Gene3D" id="3.80.10.10">
    <property type="entry name" value="Ribonuclease Inhibitor"/>
    <property type="match status" value="3"/>
</dbReference>
<dbReference type="SMART" id="SM00368">
    <property type="entry name" value="LRR_RI"/>
    <property type="match status" value="3"/>
</dbReference>
<dbReference type="PANTHER" id="PTHR24113:SF12">
    <property type="entry name" value="RAN GTPASE-ACTIVATING PROTEIN 1"/>
    <property type="match status" value="1"/>
</dbReference>
<dbReference type="PANTHER" id="PTHR24113">
    <property type="entry name" value="RAN GTPASE-ACTIVATING PROTEIN 1"/>
    <property type="match status" value="1"/>
</dbReference>
<dbReference type="Pfam" id="PF13516">
    <property type="entry name" value="LRR_6"/>
    <property type="match status" value="1"/>
</dbReference>
<dbReference type="AlphaFoldDB" id="A0A846XAG0"/>
<comment type="caution">
    <text evidence="4">The sequence shown here is derived from an EMBL/GenBank/DDBJ whole genome shotgun (WGS) entry which is preliminary data.</text>
</comment>
<organism evidence="4 5">
    <name type="scientific">Nocardia speluncae</name>
    <dbReference type="NCBI Taxonomy" id="419477"/>
    <lineage>
        <taxon>Bacteria</taxon>
        <taxon>Bacillati</taxon>
        <taxon>Actinomycetota</taxon>
        <taxon>Actinomycetes</taxon>
        <taxon>Mycobacteriales</taxon>
        <taxon>Nocardiaceae</taxon>
        <taxon>Nocardia</taxon>
    </lineage>
</organism>
<dbReference type="InterPro" id="IPR027038">
    <property type="entry name" value="RanGap"/>
</dbReference>
<dbReference type="PROSITE" id="PS50065">
    <property type="entry name" value="HMG_COA_REDUCTASE_4"/>
    <property type="match status" value="1"/>
</dbReference>
<accession>A0A846XAG0</accession>
<protein>
    <recommendedName>
        <fullName evidence="6">Leucine rich repeat (LRR) protein</fullName>
    </recommendedName>
</protein>
<dbReference type="GO" id="GO:0006913">
    <property type="term" value="P:nucleocytoplasmic transport"/>
    <property type="evidence" value="ECO:0007669"/>
    <property type="project" value="TreeGrafter"/>
</dbReference>
<name>A0A846XAG0_9NOCA</name>
<proteinExistence type="predicted"/>
<dbReference type="GO" id="GO:0005096">
    <property type="term" value="F:GTPase activator activity"/>
    <property type="evidence" value="ECO:0007669"/>
    <property type="project" value="UniProtKB-KW"/>
</dbReference>
<gene>
    <name evidence="4" type="ORF">HGA13_09290</name>
</gene>
<dbReference type="EMBL" id="JAAXOO010000002">
    <property type="protein sequence ID" value="NKY33261.1"/>
    <property type="molecule type" value="Genomic_DNA"/>
</dbReference>
<dbReference type="GO" id="GO:0031267">
    <property type="term" value="F:small GTPase binding"/>
    <property type="evidence" value="ECO:0007669"/>
    <property type="project" value="TreeGrafter"/>
</dbReference>
<evidence type="ECO:0000313" key="4">
    <source>
        <dbReference type="EMBL" id="NKY33261.1"/>
    </source>
</evidence>
<dbReference type="GO" id="GO:0015936">
    <property type="term" value="P:coenzyme A metabolic process"/>
    <property type="evidence" value="ECO:0007669"/>
    <property type="project" value="InterPro"/>
</dbReference>
<keyword evidence="3" id="KW-0677">Repeat</keyword>
<dbReference type="GO" id="GO:0004420">
    <property type="term" value="F:hydroxymethylglutaryl-CoA reductase (NADPH) activity"/>
    <property type="evidence" value="ECO:0007669"/>
    <property type="project" value="InterPro"/>
</dbReference>
<reference evidence="4 5" key="1">
    <citation type="submission" date="2020-04" db="EMBL/GenBank/DDBJ databases">
        <title>MicrobeNet Type strains.</title>
        <authorList>
            <person name="Nicholson A.C."/>
        </authorList>
    </citation>
    <scope>NUCLEOTIDE SEQUENCE [LARGE SCALE GENOMIC DNA]</scope>
    <source>
        <strain evidence="4 5">DSM 45078</strain>
    </source>
</reference>
<sequence length="733" mass="79222">MPNLSDAGDVSAEIEQILGGTSSKIAFRALCAAIGRAANHEDLVSHCDQRLAAWPAEMREAPWSWIAALDAGFSTPAWPLVKSLAPTSGQPIGGVDLAFPDPRSHPEIRGITHLDLGRYARGQLASLVESLDHWDNVRAIRIGGLWNESDGEALAALAGSSAVTRLESLDLDVGGYSIFRPTPGPAWRLRHAGLRVGDLIHVMGCGLVPDLCSVDVCIGSVQEAHELAECTELDRLERLTIRFRCGRNGTFPRSGPYLGNVIEEDDDACHVFFTRANLTSLRSLEITGASGEAGREGLGARGVDAIVASGVLRQLTELDVVASPFGDAAVAHLVAGVDPDRIEKLTLADVFATDLTAAAFVGVGAFPRLSHLDLSCNRLGEQGAQQLAVDVAMPALEHLDLSGERAYSPYYDSPDVQPIGDDGATAWAESPNATRLKHLDLSATGLGPDGLFNVMRSDRLQQLAVLNLSHNPMGLWSAAFKDAPLWHTLHTLDLTECGLDTSDIAELVSTPAAPQLRSISLAYNSVGSGGARKLAFWPLLPQLWELNLHDNIIDDGGLIALATSRAAQRLLELDLEQDCWNARVREYDYNTRTPAELLDPAAFPGLDSIRLGLIDEYHEARHTAGLPAHLIDDATSAPALWPVLVAFVTHLSPEQLWIPSDPGADDDELETHDFFRDVTRFHHKRNDRDFRSNRFTKHDASLAQAREYARRMIDGDTVAAPTTSGGTIHRIGT</sequence>
<keyword evidence="5" id="KW-1185">Reference proteome</keyword>
<dbReference type="GO" id="GO:0005829">
    <property type="term" value="C:cytosol"/>
    <property type="evidence" value="ECO:0007669"/>
    <property type="project" value="TreeGrafter"/>
</dbReference>
<evidence type="ECO:0008006" key="6">
    <source>
        <dbReference type="Google" id="ProtNLM"/>
    </source>
</evidence>
<dbReference type="Proteomes" id="UP000565715">
    <property type="component" value="Unassembled WGS sequence"/>
</dbReference>
<evidence type="ECO:0000256" key="3">
    <source>
        <dbReference type="ARBA" id="ARBA00022737"/>
    </source>
</evidence>
<evidence type="ECO:0000256" key="2">
    <source>
        <dbReference type="ARBA" id="ARBA00022614"/>
    </source>
</evidence>